<evidence type="ECO:0000256" key="11">
    <source>
        <dbReference type="ARBA" id="ARBA00023136"/>
    </source>
</evidence>
<feature type="transmembrane region" description="Helical" evidence="16">
    <location>
        <begin position="275"/>
        <end position="298"/>
    </location>
</feature>
<evidence type="ECO:0000256" key="8">
    <source>
        <dbReference type="ARBA" id="ARBA00022777"/>
    </source>
</evidence>
<dbReference type="Pfam" id="PF14380">
    <property type="entry name" value="WAK_assoc"/>
    <property type="match status" value="1"/>
</dbReference>
<keyword evidence="6" id="KW-0732">Signal</keyword>
<dbReference type="GO" id="GO:0030247">
    <property type="term" value="F:polysaccharide binding"/>
    <property type="evidence" value="ECO:0007669"/>
    <property type="project" value="InterPro"/>
</dbReference>
<dbReference type="EC" id="2.7.11.1" evidence="2"/>
<dbReference type="InterPro" id="IPR011009">
    <property type="entry name" value="Kinase-like_dom_sf"/>
</dbReference>
<dbReference type="FunFam" id="3.30.200.20:FF:000178">
    <property type="entry name" value="serine/threonine-protein kinase PBS1-like"/>
    <property type="match status" value="1"/>
</dbReference>
<dbReference type="PROSITE" id="PS00108">
    <property type="entry name" value="PROTEIN_KINASE_ST"/>
    <property type="match status" value="1"/>
</dbReference>
<evidence type="ECO:0000313" key="19">
    <source>
        <dbReference type="Proteomes" id="UP001281410"/>
    </source>
</evidence>
<dbReference type="SMART" id="SM00220">
    <property type="entry name" value="S_TKc"/>
    <property type="match status" value="1"/>
</dbReference>
<dbReference type="InterPro" id="IPR025287">
    <property type="entry name" value="WAK_GUB"/>
</dbReference>
<keyword evidence="5 16" id="KW-0812">Transmembrane</keyword>
<evidence type="ECO:0000256" key="6">
    <source>
        <dbReference type="ARBA" id="ARBA00022729"/>
    </source>
</evidence>
<feature type="binding site" evidence="15">
    <location>
        <position position="379"/>
    </location>
    <ligand>
        <name>ATP</name>
        <dbReference type="ChEBI" id="CHEBI:30616"/>
    </ligand>
</feature>
<evidence type="ECO:0000256" key="3">
    <source>
        <dbReference type="ARBA" id="ARBA00022527"/>
    </source>
</evidence>
<dbReference type="PANTHER" id="PTHR27009">
    <property type="entry name" value="RUST RESISTANCE KINASE LR10-RELATED"/>
    <property type="match status" value="1"/>
</dbReference>
<dbReference type="Gene3D" id="1.10.510.10">
    <property type="entry name" value="Transferase(Phosphotransferase) domain 1"/>
    <property type="match status" value="1"/>
</dbReference>
<keyword evidence="7 15" id="KW-0547">Nucleotide-binding</keyword>
<dbReference type="GO" id="GO:0016020">
    <property type="term" value="C:membrane"/>
    <property type="evidence" value="ECO:0007669"/>
    <property type="project" value="UniProtKB-SubCell"/>
</dbReference>
<dbReference type="EMBL" id="JANJYJ010000009">
    <property type="protein sequence ID" value="KAK3187894.1"/>
    <property type="molecule type" value="Genomic_DNA"/>
</dbReference>
<comment type="catalytic activity">
    <reaction evidence="13">
        <text>L-threonyl-[protein] + ATP = O-phospho-L-threonyl-[protein] + ADP + H(+)</text>
        <dbReference type="Rhea" id="RHEA:46608"/>
        <dbReference type="Rhea" id="RHEA-COMP:11060"/>
        <dbReference type="Rhea" id="RHEA-COMP:11605"/>
        <dbReference type="ChEBI" id="CHEBI:15378"/>
        <dbReference type="ChEBI" id="CHEBI:30013"/>
        <dbReference type="ChEBI" id="CHEBI:30616"/>
        <dbReference type="ChEBI" id="CHEBI:61977"/>
        <dbReference type="ChEBI" id="CHEBI:456216"/>
        <dbReference type="EC" id="2.7.11.1"/>
    </reaction>
</comment>
<dbReference type="InterPro" id="IPR017441">
    <property type="entry name" value="Protein_kinase_ATP_BS"/>
</dbReference>
<comment type="caution">
    <text evidence="18">The sequence shown here is derived from an EMBL/GenBank/DDBJ whole genome shotgun (WGS) entry which is preliminary data.</text>
</comment>
<evidence type="ECO:0000256" key="15">
    <source>
        <dbReference type="PROSITE-ProRule" id="PRU10141"/>
    </source>
</evidence>
<evidence type="ECO:0000256" key="16">
    <source>
        <dbReference type="SAM" id="Phobius"/>
    </source>
</evidence>
<accession>A0AAD9ZNY8</accession>
<comment type="catalytic activity">
    <reaction evidence="14">
        <text>L-seryl-[protein] + ATP = O-phospho-L-seryl-[protein] + ADP + H(+)</text>
        <dbReference type="Rhea" id="RHEA:17989"/>
        <dbReference type="Rhea" id="RHEA-COMP:9863"/>
        <dbReference type="Rhea" id="RHEA-COMP:11604"/>
        <dbReference type="ChEBI" id="CHEBI:15378"/>
        <dbReference type="ChEBI" id="CHEBI:29999"/>
        <dbReference type="ChEBI" id="CHEBI:30616"/>
        <dbReference type="ChEBI" id="CHEBI:83421"/>
        <dbReference type="ChEBI" id="CHEBI:456216"/>
        <dbReference type="EC" id="2.7.11.1"/>
    </reaction>
</comment>
<feature type="transmembrane region" description="Helical" evidence="16">
    <location>
        <begin position="12"/>
        <end position="29"/>
    </location>
</feature>
<name>A0AAD9ZNY8_9ROSI</name>
<evidence type="ECO:0000256" key="14">
    <source>
        <dbReference type="ARBA" id="ARBA00048679"/>
    </source>
</evidence>
<reference evidence="18" key="1">
    <citation type="journal article" date="2023" name="Plant J.">
        <title>Genome sequences and population genomics provide insights into the demographic history, inbreeding, and mutation load of two 'living fossil' tree species of Dipteronia.</title>
        <authorList>
            <person name="Feng Y."/>
            <person name="Comes H.P."/>
            <person name="Chen J."/>
            <person name="Zhu S."/>
            <person name="Lu R."/>
            <person name="Zhang X."/>
            <person name="Li P."/>
            <person name="Qiu J."/>
            <person name="Olsen K.M."/>
            <person name="Qiu Y."/>
        </authorList>
    </citation>
    <scope>NUCLEOTIDE SEQUENCE</scope>
    <source>
        <strain evidence="18">NBL</strain>
    </source>
</reference>
<evidence type="ECO:0000256" key="4">
    <source>
        <dbReference type="ARBA" id="ARBA00022679"/>
    </source>
</evidence>
<keyword evidence="4" id="KW-0808">Transferase</keyword>
<dbReference type="GO" id="GO:0004674">
    <property type="term" value="F:protein serine/threonine kinase activity"/>
    <property type="evidence" value="ECO:0007669"/>
    <property type="project" value="UniProtKB-KW"/>
</dbReference>
<evidence type="ECO:0000256" key="10">
    <source>
        <dbReference type="ARBA" id="ARBA00022989"/>
    </source>
</evidence>
<protein>
    <recommendedName>
        <fullName evidence="2">non-specific serine/threonine protein kinase</fullName>
        <ecNumber evidence="2">2.7.11.1</ecNumber>
    </recommendedName>
</protein>
<dbReference type="InterPro" id="IPR045874">
    <property type="entry name" value="LRK10/LRL21-25-like"/>
</dbReference>
<dbReference type="PROSITE" id="PS50011">
    <property type="entry name" value="PROTEIN_KINASE_DOM"/>
    <property type="match status" value="1"/>
</dbReference>
<evidence type="ECO:0000256" key="13">
    <source>
        <dbReference type="ARBA" id="ARBA00047899"/>
    </source>
</evidence>
<feature type="domain" description="Protein kinase" evidence="17">
    <location>
        <begin position="351"/>
        <end position="647"/>
    </location>
</feature>
<gene>
    <name evidence="18" type="ORF">Dsin_027455</name>
</gene>
<dbReference type="Pfam" id="PF13947">
    <property type="entry name" value="GUB_WAK_bind"/>
    <property type="match status" value="1"/>
</dbReference>
<keyword evidence="11 16" id="KW-0472">Membrane</keyword>
<evidence type="ECO:0000256" key="5">
    <source>
        <dbReference type="ARBA" id="ARBA00022692"/>
    </source>
</evidence>
<dbReference type="Pfam" id="PF00069">
    <property type="entry name" value="Pkinase"/>
    <property type="match status" value="1"/>
</dbReference>
<keyword evidence="8" id="KW-0418">Kinase</keyword>
<sequence length="677" mass="75716">MKTSPPSSISKLLISTTTIIIISMISFTYCQTDTSYDDCAPFNCGHLTFSFPFYSTYTTGCGLPGYQIICDNSSSPKLLFSNRLFRVKSFFPSPNDSVITVVDTQLIQELTSNSCTSMYNLSIINSTSLTLPEGGVNLTFYKCPSIVNFSKEIVDKIVVNISCDDRDGGGDQLYLWRKGSQFEPKNWSNPVLTSSGCSSVGVPVSSVRYLFTNDTSMKLDDVLGDGFPLTWPRFDECDRCQNRSGRCGYDPRFKKIICFCKAACDQHNQWNWKPLIIGLATGSCSLVLIVVVVLLLFFRKRISLFSKKSSNYSDDHPKPGDGVLNVKQFIKTYRSTLLTNYSYNDVKKMTNGFKEKLGAGGYGSVYKGKFLDGRLVAVKMLDKSNEYYISHNFINEVSTIGRIHHVNVINLLGFCCDGSTRALIYEYMPNGSLGDLLSREKANVSLGLVKFLEISLRVAHAIEYLHNGCELRILHLDIKPENVLLDKDFSPKISDFGLAKMHSRNKSVVTMTGAGGTIGYIAPEIFLRHLGNPSHKSDVYSYGMLLLEMACGRKNVEPITSTSSTEAYFPDWIYDKIFEKHDLKHGDDDSDLVEIEEEEASMARKMMIMVGLWCIQINPRHRPSMTRVVEMLSGNLESIEMPPKPSFLSSLNNVQLESEIISIDSDTSDLPLTSNIQ</sequence>
<evidence type="ECO:0000256" key="1">
    <source>
        <dbReference type="ARBA" id="ARBA00004479"/>
    </source>
</evidence>
<evidence type="ECO:0000256" key="7">
    <source>
        <dbReference type="ARBA" id="ARBA00022741"/>
    </source>
</evidence>
<dbReference type="FunFam" id="1.10.510.10:FF:000590">
    <property type="entry name" value="PR5-like receptor kinase"/>
    <property type="match status" value="1"/>
</dbReference>
<organism evidence="18 19">
    <name type="scientific">Dipteronia sinensis</name>
    <dbReference type="NCBI Taxonomy" id="43782"/>
    <lineage>
        <taxon>Eukaryota</taxon>
        <taxon>Viridiplantae</taxon>
        <taxon>Streptophyta</taxon>
        <taxon>Embryophyta</taxon>
        <taxon>Tracheophyta</taxon>
        <taxon>Spermatophyta</taxon>
        <taxon>Magnoliopsida</taxon>
        <taxon>eudicotyledons</taxon>
        <taxon>Gunneridae</taxon>
        <taxon>Pentapetalae</taxon>
        <taxon>rosids</taxon>
        <taxon>malvids</taxon>
        <taxon>Sapindales</taxon>
        <taxon>Sapindaceae</taxon>
        <taxon>Hippocastanoideae</taxon>
        <taxon>Acereae</taxon>
        <taxon>Dipteronia</taxon>
    </lineage>
</organism>
<keyword evidence="10 16" id="KW-1133">Transmembrane helix</keyword>
<dbReference type="InterPro" id="IPR008271">
    <property type="entry name" value="Ser/Thr_kinase_AS"/>
</dbReference>
<keyword evidence="3" id="KW-0723">Serine/threonine-protein kinase</keyword>
<dbReference type="AlphaFoldDB" id="A0AAD9ZNY8"/>
<keyword evidence="12" id="KW-0325">Glycoprotein</keyword>
<dbReference type="InterPro" id="IPR032872">
    <property type="entry name" value="WAK_assoc_C"/>
</dbReference>
<keyword evidence="9 15" id="KW-0067">ATP-binding</keyword>
<dbReference type="GO" id="GO:0005524">
    <property type="term" value="F:ATP binding"/>
    <property type="evidence" value="ECO:0007669"/>
    <property type="project" value="UniProtKB-UniRule"/>
</dbReference>
<dbReference type="Gene3D" id="3.30.200.20">
    <property type="entry name" value="Phosphorylase Kinase, domain 1"/>
    <property type="match status" value="1"/>
</dbReference>
<dbReference type="Proteomes" id="UP001281410">
    <property type="component" value="Unassembled WGS sequence"/>
</dbReference>
<dbReference type="PROSITE" id="PS00107">
    <property type="entry name" value="PROTEIN_KINASE_ATP"/>
    <property type="match status" value="1"/>
</dbReference>
<keyword evidence="19" id="KW-1185">Reference proteome</keyword>
<evidence type="ECO:0000313" key="18">
    <source>
        <dbReference type="EMBL" id="KAK3187894.1"/>
    </source>
</evidence>
<proteinExistence type="predicted"/>
<dbReference type="InterPro" id="IPR000719">
    <property type="entry name" value="Prot_kinase_dom"/>
</dbReference>
<evidence type="ECO:0000256" key="9">
    <source>
        <dbReference type="ARBA" id="ARBA00022840"/>
    </source>
</evidence>
<evidence type="ECO:0000259" key="17">
    <source>
        <dbReference type="PROSITE" id="PS50011"/>
    </source>
</evidence>
<evidence type="ECO:0000256" key="2">
    <source>
        <dbReference type="ARBA" id="ARBA00012513"/>
    </source>
</evidence>
<dbReference type="SUPFAM" id="SSF56112">
    <property type="entry name" value="Protein kinase-like (PK-like)"/>
    <property type="match status" value="1"/>
</dbReference>
<comment type="subcellular location">
    <subcellularLocation>
        <location evidence="1">Membrane</location>
        <topology evidence="1">Single-pass type I membrane protein</topology>
    </subcellularLocation>
</comment>
<evidence type="ECO:0000256" key="12">
    <source>
        <dbReference type="ARBA" id="ARBA00023180"/>
    </source>
</evidence>